<dbReference type="InterPro" id="IPR036860">
    <property type="entry name" value="SH2_dom_sf"/>
</dbReference>
<evidence type="ECO:0000256" key="12">
    <source>
        <dbReference type="ARBA" id="ARBA00023015"/>
    </source>
</evidence>
<dbReference type="FunFam" id="1.10.532.10:FF:000001">
    <property type="entry name" value="Signal transducer and activator of transcription"/>
    <property type="match status" value="1"/>
</dbReference>
<keyword evidence="8" id="KW-0013">ADP-ribosylation</keyword>
<dbReference type="EMBL" id="VWYI01047900">
    <property type="protein sequence ID" value="NXQ64235.1"/>
    <property type="molecule type" value="Genomic_DNA"/>
</dbReference>
<dbReference type="GO" id="GO:0003677">
    <property type="term" value="F:DNA binding"/>
    <property type="evidence" value="ECO:0007669"/>
    <property type="project" value="UniProtKB-KW"/>
</dbReference>
<gene>
    <name evidence="21" type="primary">Stat1</name>
    <name evidence="21" type="ORF">ANTMIN_R13894</name>
</gene>
<evidence type="ECO:0000256" key="7">
    <source>
        <dbReference type="ARBA" id="ARBA00022553"/>
    </source>
</evidence>
<evidence type="ECO:0000256" key="9">
    <source>
        <dbReference type="ARBA" id="ARBA00022843"/>
    </source>
</evidence>
<dbReference type="Gene3D" id="3.30.505.10">
    <property type="entry name" value="SH2 domain"/>
    <property type="match status" value="1"/>
</dbReference>
<dbReference type="GO" id="GO:0051093">
    <property type="term" value="P:negative regulation of developmental process"/>
    <property type="evidence" value="ECO:0007669"/>
    <property type="project" value="UniProtKB-ARBA"/>
</dbReference>
<evidence type="ECO:0000256" key="5">
    <source>
        <dbReference type="ARBA" id="ARBA00022490"/>
    </source>
</evidence>
<accession>A0A7L2EQD5</accession>
<dbReference type="PANTHER" id="PTHR11801">
    <property type="entry name" value="SIGNAL TRANSDUCER AND ACTIVATOR OF TRANSCRIPTION"/>
    <property type="match status" value="1"/>
</dbReference>
<dbReference type="FunFam" id="3.30.505.10:FF:000003">
    <property type="entry name" value="Signal transducer and activator of transcription"/>
    <property type="match status" value="1"/>
</dbReference>
<evidence type="ECO:0000256" key="13">
    <source>
        <dbReference type="ARBA" id="ARBA00023054"/>
    </source>
</evidence>
<dbReference type="GO" id="GO:0042981">
    <property type="term" value="P:regulation of apoptotic process"/>
    <property type="evidence" value="ECO:0007669"/>
    <property type="project" value="UniProtKB-ARBA"/>
</dbReference>
<dbReference type="InterPro" id="IPR008967">
    <property type="entry name" value="p53-like_TF_DNA-bd_sf"/>
</dbReference>
<evidence type="ECO:0000256" key="3">
    <source>
        <dbReference type="ARBA" id="ARBA00005586"/>
    </source>
</evidence>
<dbReference type="InterPro" id="IPR015988">
    <property type="entry name" value="STAT_TF_CC"/>
</dbReference>
<feature type="non-terminal residue" evidence="21">
    <location>
        <position position="689"/>
    </location>
</feature>
<dbReference type="CDD" id="cd16851">
    <property type="entry name" value="STAT1_CCD"/>
    <property type="match status" value="1"/>
</dbReference>
<dbReference type="Proteomes" id="UP000554720">
    <property type="component" value="Unassembled WGS sequence"/>
</dbReference>
<name>A0A7L2EQD5_ANTMN</name>
<keyword evidence="10" id="KW-0007">Acetylation</keyword>
<keyword evidence="12 19" id="KW-0805">Transcription regulation</keyword>
<dbReference type="GO" id="GO:0000981">
    <property type="term" value="F:DNA-binding transcription factor activity, RNA polymerase II-specific"/>
    <property type="evidence" value="ECO:0007669"/>
    <property type="project" value="UniProtKB-ARBA"/>
</dbReference>
<evidence type="ECO:0000256" key="10">
    <source>
        <dbReference type="ARBA" id="ARBA00022990"/>
    </source>
</evidence>
<dbReference type="Pfam" id="PF01017">
    <property type="entry name" value="STAT_alpha"/>
    <property type="match status" value="1"/>
</dbReference>
<dbReference type="GO" id="GO:0060337">
    <property type="term" value="P:type I interferon-mediated signaling pathway"/>
    <property type="evidence" value="ECO:0007669"/>
    <property type="project" value="UniProtKB-ARBA"/>
</dbReference>
<dbReference type="InterPro" id="IPR013801">
    <property type="entry name" value="STAT_TF_DNA-bd"/>
</dbReference>
<evidence type="ECO:0000256" key="18">
    <source>
        <dbReference type="PROSITE-ProRule" id="PRU00191"/>
    </source>
</evidence>
<dbReference type="GO" id="GO:0005737">
    <property type="term" value="C:cytoplasm"/>
    <property type="evidence" value="ECO:0007669"/>
    <property type="project" value="UniProtKB-SubCell"/>
</dbReference>
<organism evidence="21 22">
    <name type="scientific">Anthoscopus minutus</name>
    <name type="common">Southern penduline-tit</name>
    <dbReference type="NCBI Taxonomy" id="156561"/>
    <lineage>
        <taxon>Eukaryota</taxon>
        <taxon>Metazoa</taxon>
        <taxon>Chordata</taxon>
        <taxon>Craniata</taxon>
        <taxon>Vertebrata</taxon>
        <taxon>Euteleostomi</taxon>
        <taxon>Archelosauria</taxon>
        <taxon>Archosauria</taxon>
        <taxon>Dinosauria</taxon>
        <taxon>Saurischia</taxon>
        <taxon>Theropoda</taxon>
        <taxon>Coelurosauria</taxon>
        <taxon>Aves</taxon>
        <taxon>Neognathae</taxon>
        <taxon>Neoaves</taxon>
        <taxon>Telluraves</taxon>
        <taxon>Australaves</taxon>
        <taxon>Passeriformes</taxon>
        <taxon>Paridae</taxon>
        <taxon>Anthoscopus</taxon>
    </lineage>
</organism>
<sequence>MTQWYQLQQLDSKFLEQVHQLYDDSFPMEIRQYLAQWLESQDWEHAANDTAFATLLFHDLLSELDDQFSRFLIENNFLLQHNIRKSKRNLQDNFQEDPIHMAMVIHNCLKEERKILNNAQLSNEMEIGSVQNTAAGMLDKHKELDAKVRAVKSCVTDVEQDVKTLEDMQDEYDFKCKTLQNREHESSNMSQEEHKKEELNLQQMFLKLDRKRKEVVSKIVQLLQSTEHTQDALINEELVEWKHRQQTACIGGPPNACLDQLQNWFTIVAESLQQVRQQLKKLEELEQKFTYECDPITKNKQFLQELTHKLFQQLIQSSFVVERQPCMPTHPQRPLVLKTGVQFTVKLRLLVKLQELNYNLKVKVLFDKYVTFSSSLLRNDKQKFNILGTNTKVMNMEESTNGSLAAEFRHLVGGWNFQSLKSFLLFSFWKGPLIVTEELHSLSFETQLCQPGLVIDLETTSLPIVVISNVSQLPSGWASILWFNMLSTDPKNLSFFLNPPCAKWSKLSDVLSWQFSSVTKRGLNADQLNMLGEKLLGEANGGSQDGLIPWTRFCKENINDKNFPFWLWIEGILELIKKHLLCLWNDGCIMGFISKEKERALLKDQSPGTFLLRFSESSREGAITFTWVEESQNEPEFHSVEPYTKKELSAVTFPDIIRNYKVMAAENIPENPLRFLYPNIPKDNAFGKY</sequence>
<keyword evidence="15 19" id="KW-0010">Activator</keyword>
<evidence type="ECO:0000256" key="14">
    <source>
        <dbReference type="ARBA" id="ARBA00023125"/>
    </source>
</evidence>
<dbReference type="PROSITE" id="PS50001">
    <property type="entry name" value="SH2"/>
    <property type="match status" value="1"/>
</dbReference>
<evidence type="ECO:0000256" key="6">
    <source>
        <dbReference type="ARBA" id="ARBA00022499"/>
    </source>
</evidence>
<dbReference type="Gene3D" id="1.10.238.10">
    <property type="entry name" value="EF-hand"/>
    <property type="match status" value="1"/>
</dbReference>
<dbReference type="InterPro" id="IPR001217">
    <property type="entry name" value="STAT"/>
</dbReference>
<evidence type="ECO:0000256" key="8">
    <source>
        <dbReference type="ARBA" id="ARBA00022765"/>
    </source>
</evidence>
<dbReference type="Gene3D" id="1.10.532.10">
    <property type="entry name" value="STAT transcription factor, N-terminal domain"/>
    <property type="match status" value="1"/>
</dbReference>
<comment type="similarity">
    <text evidence="3 19">Belongs to the transcription factor STAT family.</text>
</comment>
<dbReference type="InterPro" id="IPR048988">
    <property type="entry name" value="STAT_linker"/>
</dbReference>
<reference evidence="21 22" key="1">
    <citation type="submission" date="2019-09" db="EMBL/GenBank/DDBJ databases">
        <title>Bird 10,000 Genomes (B10K) Project - Family phase.</title>
        <authorList>
            <person name="Zhang G."/>
        </authorList>
    </citation>
    <scope>NUCLEOTIDE SEQUENCE [LARGE SCALE GENOMIC DNA]</scope>
    <source>
        <strain evidence="21">B10K-DU-011-42</strain>
        <tissue evidence="21">Muscle</tissue>
    </source>
</reference>
<protein>
    <recommendedName>
        <fullName evidence="19">Signal transducer and activator of transcription</fullName>
    </recommendedName>
</protein>
<dbReference type="Pfam" id="PF02865">
    <property type="entry name" value="STAT_int"/>
    <property type="match status" value="1"/>
</dbReference>
<dbReference type="Pfam" id="PF02864">
    <property type="entry name" value="STAT_bind"/>
    <property type="match status" value="1"/>
</dbReference>
<evidence type="ECO:0000256" key="17">
    <source>
        <dbReference type="ARBA" id="ARBA00023242"/>
    </source>
</evidence>
<keyword evidence="7 19" id="KW-0597">Phosphoprotein</keyword>
<keyword evidence="5 19" id="KW-0963">Cytoplasm</keyword>
<evidence type="ECO:0000313" key="21">
    <source>
        <dbReference type="EMBL" id="NXQ64235.1"/>
    </source>
</evidence>
<keyword evidence="4" id="KW-0488">Methylation</keyword>
<evidence type="ECO:0000256" key="16">
    <source>
        <dbReference type="ARBA" id="ARBA00023163"/>
    </source>
</evidence>
<evidence type="ECO:0000256" key="4">
    <source>
        <dbReference type="ARBA" id="ARBA00022481"/>
    </source>
</evidence>
<dbReference type="InterPro" id="IPR013799">
    <property type="entry name" value="STAT_TF_prot_interaction"/>
</dbReference>
<dbReference type="InterPro" id="IPR013800">
    <property type="entry name" value="STAT_TF_alpha"/>
</dbReference>
<feature type="domain" description="SH2" evidence="20">
    <location>
        <begin position="584"/>
        <end position="689"/>
    </location>
</feature>
<evidence type="ECO:0000256" key="15">
    <source>
        <dbReference type="ARBA" id="ARBA00023159"/>
    </source>
</evidence>
<dbReference type="GO" id="GO:0007259">
    <property type="term" value="P:cell surface receptor signaling pathway via JAK-STAT"/>
    <property type="evidence" value="ECO:0007669"/>
    <property type="project" value="UniProtKB-ARBA"/>
</dbReference>
<dbReference type="GO" id="GO:0005654">
    <property type="term" value="C:nucleoplasm"/>
    <property type="evidence" value="ECO:0007669"/>
    <property type="project" value="UniProtKB-ARBA"/>
</dbReference>
<dbReference type="SUPFAM" id="SSF48092">
    <property type="entry name" value="Transcription factor STAT-4 N-domain"/>
    <property type="match status" value="1"/>
</dbReference>
<dbReference type="SUPFAM" id="SSF55550">
    <property type="entry name" value="SH2 domain"/>
    <property type="match status" value="1"/>
</dbReference>
<evidence type="ECO:0000256" key="11">
    <source>
        <dbReference type="ARBA" id="ARBA00022999"/>
    </source>
</evidence>
<dbReference type="InterPro" id="IPR036535">
    <property type="entry name" value="STAT_N_sf"/>
</dbReference>
<evidence type="ECO:0000259" key="20">
    <source>
        <dbReference type="PROSITE" id="PS50001"/>
    </source>
</evidence>
<dbReference type="Pfam" id="PF00017">
    <property type="entry name" value="SH2"/>
    <property type="match status" value="1"/>
</dbReference>
<keyword evidence="14 19" id="KW-0238">DNA-binding</keyword>
<keyword evidence="13" id="KW-0175">Coiled coil</keyword>
<keyword evidence="6" id="KW-1017">Isopeptide bond</keyword>
<dbReference type="Gene3D" id="1.20.1050.20">
    <property type="entry name" value="STAT transcription factor, all-alpha domain"/>
    <property type="match status" value="1"/>
</dbReference>
<proteinExistence type="inferred from homology"/>
<keyword evidence="16 19" id="KW-0804">Transcription</keyword>
<dbReference type="GO" id="GO:0051607">
    <property type="term" value="P:defense response to virus"/>
    <property type="evidence" value="ECO:0007669"/>
    <property type="project" value="UniProtKB-ARBA"/>
</dbReference>
<dbReference type="FunFam" id="1.10.238.10:FF:000012">
    <property type="entry name" value="Signal transducer and activator of transcription"/>
    <property type="match status" value="1"/>
</dbReference>
<evidence type="ECO:0000256" key="2">
    <source>
        <dbReference type="ARBA" id="ARBA00004496"/>
    </source>
</evidence>
<dbReference type="Gene3D" id="2.60.40.630">
    <property type="entry name" value="STAT transcription factor, DNA-binding domain"/>
    <property type="match status" value="1"/>
</dbReference>
<dbReference type="GO" id="GO:0060333">
    <property type="term" value="P:type II interferon-mediated signaling pathway"/>
    <property type="evidence" value="ECO:0007669"/>
    <property type="project" value="UniProtKB-ARBA"/>
</dbReference>
<dbReference type="FunFam" id="1.20.1050.20:FF:000001">
    <property type="entry name" value="Signal transducer and activator of transcription"/>
    <property type="match status" value="1"/>
</dbReference>
<keyword evidence="17 19" id="KW-0539">Nucleus</keyword>
<evidence type="ECO:0000313" key="22">
    <source>
        <dbReference type="Proteomes" id="UP000554720"/>
    </source>
</evidence>
<evidence type="ECO:0000256" key="19">
    <source>
        <dbReference type="RuleBase" id="RU046415"/>
    </source>
</evidence>
<keyword evidence="22" id="KW-1185">Reference proteome</keyword>
<comment type="subcellular location">
    <subcellularLocation>
        <location evidence="2 19">Cytoplasm</location>
    </subcellularLocation>
    <subcellularLocation>
        <location evidence="1 19">Nucleus</location>
    </subcellularLocation>
</comment>
<keyword evidence="9" id="KW-0832">Ubl conjugation</keyword>
<dbReference type="InterPro" id="IPR000980">
    <property type="entry name" value="SH2"/>
</dbReference>
<keyword evidence="11 18" id="KW-0727">SH2 domain</keyword>
<dbReference type="SUPFAM" id="SSF49417">
    <property type="entry name" value="p53-like transcription factors"/>
    <property type="match status" value="1"/>
</dbReference>
<dbReference type="AlphaFoldDB" id="A0A7L2EQD5"/>
<feature type="non-terminal residue" evidence="21">
    <location>
        <position position="1"/>
    </location>
</feature>
<dbReference type="FunFam" id="2.60.40.630:FF:000001">
    <property type="entry name" value="Signal transducer and activator of transcription"/>
    <property type="match status" value="1"/>
</dbReference>
<evidence type="ECO:0000256" key="1">
    <source>
        <dbReference type="ARBA" id="ARBA00004123"/>
    </source>
</evidence>
<dbReference type="SMART" id="SM00964">
    <property type="entry name" value="STAT_int"/>
    <property type="match status" value="1"/>
</dbReference>
<dbReference type="Pfam" id="PF21354">
    <property type="entry name" value="STAT_linker"/>
    <property type="match status" value="1"/>
</dbReference>
<dbReference type="SUPFAM" id="SSF47655">
    <property type="entry name" value="STAT"/>
    <property type="match status" value="1"/>
</dbReference>
<comment type="caution">
    <text evidence="21">The sequence shown here is derived from an EMBL/GenBank/DDBJ whole genome shotgun (WGS) entry which is preliminary data.</text>
</comment>
<dbReference type="InterPro" id="IPR012345">
    <property type="entry name" value="STAT_TF_DNA-bd_N"/>
</dbReference>
<dbReference type="OrthoDB" id="19300at2759"/>